<feature type="compositionally biased region" description="Basic residues" evidence="9">
    <location>
        <begin position="477"/>
        <end position="488"/>
    </location>
</feature>
<dbReference type="HAMAP" id="MF_00461">
    <property type="entry name" value="RsxC_RnfC"/>
    <property type="match status" value="1"/>
</dbReference>
<evidence type="ECO:0000256" key="5">
    <source>
        <dbReference type="ARBA" id="ARBA00022982"/>
    </source>
</evidence>
<evidence type="ECO:0000256" key="7">
    <source>
        <dbReference type="ARBA" id="ARBA00023014"/>
    </source>
</evidence>
<dbReference type="InterPro" id="IPR011538">
    <property type="entry name" value="Nuo51_FMN-bd"/>
</dbReference>
<keyword evidence="5 8" id="KW-0249">Electron transport</keyword>
<feature type="domain" description="4Fe-4S ferredoxin-type" evidence="10">
    <location>
        <begin position="369"/>
        <end position="398"/>
    </location>
</feature>
<evidence type="ECO:0000256" key="8">
    <source>
        <dbReference type="HAMAP-Rule" id="MF_00461"/>
    </source>
</evidence>
<protein>
    <recommendedName>
        <fullName evidence="8">Ion-translocating oxidoreductase complex subunit C</fullName>
        <ecNumber evidence="8">7.-.-.-</ecNumber>
    </recommendedName>
    <alternativeName>
        <fullName evidence="8">Rnf electron transport complex subunit C</fullName>
    </alternativeName>
</protein>
<keyword evidence="12" id="KW-1185">Reference proteome</keyword>
<sequence>MSTIDKGMSFFSKPFSGGVHPIANKHLTNHESGRLQTFTPKRVYQSLLLPNGTHLRPVVNEGDEVMRGQLIAVGSNGMQPPMHASVNGRVSAIKSYSANHPSHIKANTIVIDSFNNQSWSKDYRSRSVANLEPEAIENLVEKAGIVGLGGAAFPTGLKIKFARRAGVETLIINGGECEPYITCDDRLMKDFTAEVVTGIRLLLTAVGAKRALVGIEDNKPVSLERMRAAVADDSNIEVHSVPTLYPMGSAKHLVKALTGITVPAGTRTTDLGLVVNNIGTARAVYHAVRWGRPLVSKVVTISGAGIERPMNVEVPIGTRVRDILQYCGGVSLTCERLVLGGPMMGDVVTDIDTPIDKTVNGLLALTSEEMPRSEVQACIRCGQCVRACPMGLMPFMMRSACYASEYERAQDLGVKTCMSCGACSYVCPSNIPLVHYFQHAKGVLTQRQRSQHRQARAKELSQAREQRLRLEAEQKKAAKANKRRRRTSSRREQKEVDA</sequence>
<feature type="binding site" evidence="8">
    <location>
        <position position="420"/>
    </location>
    <ligand>
        <name>[4Fe-4S] cluster</name>
        <dbReference type="ChEBI" id="CHEBI:49883"/>
        <label>2</label>
    </ligand>
</feature>
<reference evidence="11" key="1">
    <citation type="submission" date="2021-12" db="EMBL/GenBank/DDBJ databases">
        <authorList>
            <person name="Rodrigo-Torres L."/>
            <person name="Arahal R. D."/>
            <person name="Lucena T."/>
        </authorList>
    </citation>
    <scope>NUCLEOTIDE SEQUENCE</scope>
    <source>
        <strain evidence="11">CECT 8226</strain>
    </source>
</reference>
<comment type="function">
    <text evidence="8">Part of a membrane-bound complex that couples electron transfer with translocation of ions across the membrane.</text>
</comment>
<name>A0ABN8DNF8_9VIBR</name>
<evidence type="ECO:0000256" key="6">
    <source>
        <dbReference type="ARBA" id="ARBA00023004"/>
    </source>
</evidence>
<evidence type="ECO:0000256" key="9">
    <source>
        <dbReference type="SAM" id="MobiDB-lite"/>
    </source>
</evidence>
<keyword evidence="3 8" id="KW-0479">Metal-binding</keyword>
<dbReference type="NCBIfam" id="TIGR01945">
    <property type="entry name" value="rnfC"/>
    <property type="match status" value="1"/>
</dbReference>
<dbReference type="InterPro" id="IPR009051">
    <property type="entry name" value="Helical_ferredxn"/>
</dbReference>
<dbReference type="Gene3D" id="3.10.20.600">
    <property type="match status" value="1"/>
</dbReference>
<organism evidence="11 12">
    <name type="scientific">Vibrio hippocampi</name>
    <dbReference type="NCBI Taxonomy" id="654686"/>
    <lineage>
        <taxon>Bacteria</taxon>
        <taxon>Pseudomonadati</taxon>
        <taxon>Pseudomonadota</taxon>
        <taxon>Gammaproteobacteria</taxon>
        <taxon>Vibrionales</taxon>
        <taxon>Vibrionaceae</taxon>
        <taxon>Vibrio</taxon>
    </lineage>
</organism>
<proteinExistence type="inferred from homology"/>
<dbReference type="Pfam" id="PF13375">
    <property type="entry name" value="RnfC_N"/>
    <property type="match status" value="1"/>
</dbReference>
<dbReference type="PROSITE" id="PS51379">
    <property type="entry name" value="4FE4S_FER_2"/>
    <property type="match status" value="2"/>
</dbReference>
<feature type="binding site" evidence="8">
    <location>
        <position position="423"/>
    </location>
    <ligand>
        <name>[4Fe-4S] cluster</name>
        <dbReference type="ChEBI" id="CHEBI:49883"/>
        <label>2</label>
    </ligand>
</feature>
<feature type="binding site" evidence="8">
    <location>
        <position position="427"/>
    </location>
    <ligand>
        <name>[4Fe-4S] cluster</name>
        <dbReference type="ChEBI" id="CHEBI:49883"/>
        <label>1</label>
    </ligand>
</feature>
<evidence type="ECO:0000256" key="1">
    <source>
        <dbReference type="ARBA" id="ARBA00022448"/>
    </source>
</evidence>
<dbReference type="InterPro" id="IPR017896">
    <property type="entry name" value="4Fe4S_Fe-S-bd"/>
</dbReference>
<dbReference type="PANTHER" id="PTHR43034">
    <property type="entry name" value="ION-TRANSLOCATING OXIDOREDUCTASE COMPLEX SUBUNIT C"/>
    <property type="match status" value="1"/>
</dbReference>
<dbReference type="Pfam" id="PF13237">
    <property type="entry name" value="Fer4_10"/>
    <property type="match status" value="1"/>
</dbReference>
<keyword evidence="6 8" id="KW-0408">Iron</keyword>
<evidence type="ECO:0000313" key="12">
    <source>
        <dbReference type="Proteomes" id="UP000838160"/>
    </source>
</evidence>
<keyword evidence="8" id="KW-0997">Cell inner membrane</keyword>
<evidence type="ECO:0000256" key="2">
    <source>
        <dbReference type="ARBA" id="ARBA00022485"/>
    </source>
</evidence>
<dbReference type="Pfam" id="PF10531">
    <property type="entry name" value="SLBB"/>
    <property type="match status" value="1"/>
</dbReference>
<keyword evidence="4 8" id="KW-0677">Repeat</keyword>
<dbReference type="Proteomes" id="UP000838160">
    <property type="component" value="Unassembled WGS sequence"/>
</dbReference>
<dbReference type="PROSITE" id="PS00198">
    <property type="entry name" value="4FE4S_FER_1"/>
    <property type="match status" value="1"/>
</dbReference>
<comment type="cofactor">
    <cofactor evidence="8">
        <name>[4Fe-4S] cluster</name>
        <dbReference type="ChEBI" id="CHEBI:49883"/>
    </cofactor>
    <text evidence="8">Binds 2 [4Fe-4S] clusters per subunit.</text>
</comment>
<feature type="compositionally biased region" description="Basic and acidic residues" evidence="9">
    <location>
        <begin position="489"/>
        <end position="498"/>
    </location>
</feature>
<dbReference type="InterPro" id="IPR019554">
    <property type="entry name" value="Soluble_ligand-bd"/>
</dbReference>
<dbReference type="EC" id="7.-.-.-" evidence="8"/>
<dbReference type="EMBL" id="CAKLCM010000003">
    <property type="protein sequence ID" value="CAH0529343.1"/>
    <property type="molecule type" value="Genomic_DNA"/>
</dbReference>
<keyword evidence="2 8" id="KW-0004">4Fe-4S</keyword>
<comment type="subcellular location">
    <subcellularLocation>
        <location evidence="8">Cell inner membrane</location>
        <topology evidence="8">Peripheral membrane protein</topology>
    </subcellularLocation>
</comment>
<keyword evidence="7 8" id="KW-0411">Iron-sulfur</keyword>
<dbReference type="InterPro" id="IPR017900">
    <property type="entry name" value="4Fe4S_Fe_S_CS"/>
</dbReference>
<comment type="subunit">
    <text evidence="8">The complex is composed of six subunits: RnfA, RnfB, RnfC, RnfD, RnfE and RnfG.</text>
</comment>
<keyword evidence="8" id="KW-1278">Translocase</keyword>
<accession>A0ABN8DNF8</accession>
<keyword evidence="8" id="KW-1003">Cell membrane</keyword>
<feature type="domain" description="4Fe-4S ferredoxin-type" evidence="10">
    <location>
        <begin position="406"/>
        <end position="437"/>
    </location>
</feature>
<dbReference type="PANTHER" id="PTHR43034:SF2">
    <property type="entry name" value="ION-TRANSLOCATING OXIDOREDUCTASE COMPLEX SUBUNIT C"/>
    <property type="match status" value="1"/>
</dbReference>
<dbReference type="SUPFAM" id="SSF142019">
    <property type="entry name" value="Nqo1 FMN-binding domain-like"/>
    <property type="match status" value="1"/>
</dbReference>
<dbReference type="Gene3D" id="3.40.50.11540">
    <property type="entry name" value="NADH-ubiquinone oxidoreductase 51kDa subunit"/>
    <property type="match status" value="1"/>
</dbReference>
<feature type="binding site" evidence="8">
    <location>
        <position position="378"/>
    </location>
    <ligand>
        <name>[4Fe-4S] cluster</name>
        <dbReference type="ChEBI" id="CHEBI:49883"/>
        <label>1</label>
    </ligand>
</feature>
<evidence type="ECO:0000256" key="3">
    <source>
        <dbReference type="ARBA" id="ARBA00022723"/>
    </source>
</evidence>
<dbReference type="Gene3D" id="1.10.1060.10">
    <property type="entry name" value="Alpha-helical ferredoxin"/>
    <property type="match status" value="1"/>
</dbReference>
<dbReference type="InterPro" id="IPR026902">
    <property type="entry name" value="RnfC_N"/>
</dbReference>
<evidence type="ECO:0000313" key="11">
    <source>
        <dbReference type="EMBL" id="CAH0529343.1"/>
    </source>
</evidence>
<keyword evidence="1 8" id="KW-0813">Transport</keyword>
<feature type="binding site" evidence="8">
    <location>
        <position position="381"/>
    </location>
    <ligand>
        <name>[4Fe-4S] cluster</name>
        <dbReference type="ChEBI" id="CHEBI:49883"/>
        <label>1</label>
    </ligand>
</feature>
<dbReference type="RefSeq" id="WP_237486020.1">
    <property type="nucleotide sequence ID" value="NZ_CAKLCM010000003.1"/>
</dbReference>
<gene>
    <name evidence="8 11" type="primary">rnfC</name>
    <name evidence="11" type="ORF">VHP8226_03172</name>
</gene>
<evidence type="ECO:0000259" key="10">
    <source>
        <dbReference type="PROSITE" id="PS51379"/>
    </source>
</evidence>
<feature type="binding site" evidence="8">
    <location>
        <position position="384"/>
    </location>
    <ligand>
        <name>[4Fe-4S] cluster</name>
        <dbReference type="ChEBI" id="CHEBI:49883"/>
        <label>1</label>
    </ligand>
</feature>
<keyword evidence="8" id="KW-0472">Membrane</keyword>
<feature type="binding site" evidence="8">
    <location>
        <position position="388"/>
    </location>
    <ligand>
        <name>[4Fe-4S] cluster</name>
        <dbReference type="ChEBI" id="CHEBI:49883"/>
        <label>2</label>
    </ligand>
</feature>
<dbReference type="SUPFAM" id="SSF46548">
    <property type="entry name" value="alpha-helical ferredoxin"/>
    <property type="match status" value="1"/>
</dbReference>
<dbReference type="InterPro" id="IPR037225">
    <property type="entry name" value="Nuo51_FMN-bd_sf"/>
</dbReference>
<feature type="region of interest" description="Disordered" evidence="9">
    <location>
        <begin position="470"/>
        <end position="498"/>
    </location>
</feature>
<comment type="similarity">
    <text evidence="8">Belongs to the 4Fe4S bacterial-type ferredoxin family. RnfC subfamily.</text>
</comment>
<dbReference type="NCBIfam" id="NF003454">
    <property type="entry name" value="PRK05035.1"/>
    <property type="match status" value="1"/>
</dbReference>
<evidence type="ECO:0000256" key="4">
    <source>
        <dbReference type="ARBA" id="ARBA00022737"/>
    </source>
</evidence>
<feature type="binding site" evidence="8">
    <location>
        <position position="417"/>
    </location>
    <ligand>
        <name>[4Fe-4S] cluster</name>
        <dbReference type="ChEBI" id="CHEBI:49883"/>
        <label>2</label>
    </ligand>
</feature>
<comment type="caution">
    <text evidence="11">The sequence shown here is derived from an EMBL/GenBank/DDBJ whole genome shotgun (WGS) entry which is preliminary data.</text>
</comment>
<dbReference type="Pfam" id="PF01512">
    <property type="entry name" value="Complex1_51K"/>
    <property type="match status" value="1"/>
</dbReference>
<dbReference type="InterPro" id="IPR010208">
    <property type="entry name" value="Ion_transpt_RnfC/RsxC"/>
</dbReference>